<dbReference type="AlphaFoldDB" id="A0A0J8QN59"/>
<dbReference type="Proteomes" id="UP000054559">
    <property type="component" value="Unassembled WGS sequence"/>
</dbReference>
<dbReference type="EMBL" id="DS268260">
    <property type="protein sequence ID" value="KMU73800.1"/>
    <property type="molecule type" value="Genomic_DNA"/>
</dbReference>
<gene>
    <name evidence="1" type="ORF">CISG_10175</name>
</gene>
<protein>
    <submittedName>
        <fullName evidence="1">Uncharacterized protein</fullName>
    </submittedName>
</protein>
<sequence>MAGTEYSTIGWLLFQARPQTPHVAMRRHVSVQDYSFTISPESGSPGGRDRLSQQSIIAAKQTIAALAALAQRRKCPRHLPWLNRVVDKRHKAHSAEESKVLPPPSRRSKWLLLRMCIAYPLSMNGADEEVVIFLQT</sequence>
<organism evidence="1 2">
    <name type="scientific">Coccidioides immitis RMSCC 3703</name>
    <dbReference type="NCBI Taxonomy" id="454286"/>
    <lineage>
        <taxon>Eukaryota</taxon>
        <taxon>Fungi</taxon>
        <taxon>Dikarya</taxon>
        <taxon>Ascomycota</taxon>
        <taxon>Pezizomycotina</taxon>
        <taxon>Eurotiomycetes</taxon>
        <taxon>Eurotiomycetidae</taxon>
        <taxon>Onygenales</taxon>
        <taxon>Onygenaceae</taxon>
        <taxon>Coccidioides</taxon>
    </lineage>
</organism>
<accession>A0A0J8QN59</accession>
<name>A0A0J8QN59_COCIT</name>
<proteinExistence type="predicted"/>
<evidence type="ECO:0000313" key="1">
    <source>
        <dbReference type="EMBL" id="KMU73800.1"/>
    </source>
</evidence>
<reference evidence="2" key="1">
    <citation type="journal article" date="2010" name="Genome Res.">
        <title>Population genomic sequencing of Coccidioides fungi reveals recent hybridization and transposon control.</title>
        <authorList>
            <person name="Neafsey D.E."/>
            <person name="Barker B.M."/>
            <person name="Sharpton T.J."/>
            <person name="Stajich J.E."/>
            <person name="Park D.J."/>
            <person name="Whiston E."/>
            <person name="Hung C.-Y."/>
            <person name="McMahan C."/>
            <person name="White J."/>
            <person name="Sykes S."/>
            <person name="Heiman D."/>
            <person name="Young S."/>
            <person name="Zeng Q."/>
            <person name="Abouelleil A."/>
            <person name="Aftuck L."/>
            <person name="Bessette D."/>
            <person name="Brown A."/>
            <person name="FitzGerald M."/>
            <person name="Lui A."/>
            <person name="Macdonald J.P."/>
            <person name="Priest M."/>
            <person name="Orbach M.J."/>
            <person name="Galgiani J.N."/>
            <person name="Kirkland T.N."/>
            <person name="Cole G.T."/>
            <person name="Birren B.W."/>
            <person name="Henn M.R."/>
            <person name="Taylor J.W."/>
            <person name="Rounsley S.D."/>
        </authorList>
    </citation>
    <scope>NUCLEOTIDE SEQUENCE [LARGE SCALE GENOMIC DNA]</scope>
    <source>
        <strain evidence="2">RMSCC 3703</strain>
    </source>
</reference>
<evidence type="ECO:0000313" key="2">
    <source>
        <dbReference type="Proteomes" id="UP000054559"/>
    </source>
</evidence>